<dbReference type="EMBL" id="DUZY01000008">
    <property type="protein sequence ID" value="DAD48514.1"/>
    <property type="molecule type" value="Genomic_DNA"/>
</dbReference>
<name>A0A822ZRD8_NELNU</name>
<dbReference type="Proteomes" id="UP000607653">
    <property type="component" value="Unassembled WGS sequence"/>
</dbReference>
<protein>
    <submittedName>
        <fullName evidence="1">Uncharacterized protein</fullName>
    </submittedName>
</protein>
<accession>A0A822ZRD8</accession>
<organism evidence="1 2">
    <name type="scientific">Nelumbo nucifera</name>
    <name type="common">Sacred lotus</name>
    <dbReference type="NCBI Taxonomy" id="4432"/>
    <lineage>
        <taxon>Eukaryota</taxon>
        <taxon>Viridiplantae</taxon>
        <taxon>Streptophyta</taxon>
        <taxon>Embryophyta</taxon>
        <taxon>Tracheophyta</taxon>
        <taxon>Spermatophyta</taxon>
        <taxon>Magnoliopsida</taxon>
        <taxon>Proteales</taxon>
        <taxon>Nelumbonaceae</taxon>
        <taxon>Nelumbo</taxon>
    </lineage>
</organism>
<dbReference type="AlphaFoldDB" id="A0A822ZRD8"/>
<sequence>MKQHRKYSKLKLSQMHVWSTSQIINHKEIRFVQISFYNLNSSAMQSCK</sequence>
<reference evidence="1 2" key="1">
    <citation type="journal article" date="2020" name="Mol. Biol. Evol.">
        <title>Distinct Expression and Methylation Patterns for Genes with Different Fates following a Single Whole-Genome Duplication in Flowering Plants.</title>
        <authorList>
            <person name="Shi T."/>
            <person name="Rahmani R.S."/>
            <person name="Gugger P.F."/>
            <person name="Wang M."/>
            <person name="Li H."/>
            <person name="Zhang Y."/>
            <person name="Li Z."/>
            <person name="Wang Q."/>
            <person name="Van de Peer Y."/>
            <person name="Marchal K."/>
            <person name="Chen J."/>
        </authorList>
    </citation>
    <scope>NUCLEOTIDE SEQUENCE [LARGE SCALE GENOMIC DNA]</scope>
    <source>
        <tissue evidence="1">Leaf</tissue>
    </source>
</reference>
<comment type="caution">
    <text evidence="1">The sequence shown here is derived from an EMBL/GenBank/DDBJ whole genome shotgun (WGS) entry which is preliminary data.</text>
</comment>
<proteinExistence type="predicted"/>
<evidence type="ECO:0000313" key="2">
    <source>
        <dbReference type="Proteomes" id="UP000607653"/>
    </source>
</evidence>
<keyword evidence="2" id="KW-1185">Reference proteome</keyword>
<gene>
    <name evidence="1" type="ORF">HUJ06_018451</name>
</gene>
<evidence type="ECO:0000313" key="1">
    <source>
        <dbReference type="EMBL" id="DAD48514.1"/>
    </source>
</evidence>